<evidence type="ECO:0000313" key="8">
    <source>
        <dbReference type="Proteomes" id="UP000075230"/>
    </source>
</evidence>
<protein>
    <submittedName>
        <fullName evidence="7">Zn(II)2Cys6 transcription factor</fullName>
    </submittedName>
</protein>
<keyword evidence="3" id="KW-0238">DNA-binding</keyword>
<evidence type="ECO:0000259" key="6">
    <source>
        <dbReference type="SMART" id="SM00906"/>
    </source>
</evidence>
<dbReference type="GO" id="GO:0043565">
    <property type="term" value="F:sequence-specific DNA binding"/>
    <property type="evidence" value="ECO:0007669"/>
    <property type="project" value="TreeGrafter"/>
</dbReference>
<dbReference type="GO" id="GO:0005634">
    <property type="term" value="C:nucleus"/>
    <property type="evidence" value="ECO:0007669"/>
    <property type="project" value="UniProtKB-SubCell"/>
</dbReference>
<name>A0A146F800_ASPKA</name>
<proteinExistence type="predicted"/>
<dbReference type="GO" id="GO:0008270">
    <property type="term" value="F:zinc ion binding"/>
    <property type="evidence" value="ECO:0007669"/>
    <property type="project" value="InterPro"/>
</dbReference>
<feature type="domain" description="Xylanolytic transcriptional activator regulatory" evidence="6">
    <location>
        <begin position="89"/>
        <end position="161"/>
    </location>
</feature>
<dbReference type="GO" id="GO:0006351">
    <property type="term" value="P:DNA-templated transcription"/>
    <property type="evidence" value="ECO:0007669"/>
    <property type="project" value="InterPro"/>
</dbReference>
<dbReference type="VEuPathDB" id="FungiDB:ASPFODRAFT_60782"/>
<gene>
    <name evidence="7" type="ORF">RIB2604_01100160</name>
</gene>
<accession>A0A146F800</accession>
<reference evidence="8" key="2">
    <citation type="submission" date="2016-02" db="EMBL/GenBank/DDBJ databases">
        <title>Genome sequencing of Aspergillus luchuensis NBRC 4314.</title>
        <authorList>
            <person name="Yamada O."/>
        </authorList>
    </citation>
    <scope>NUCLEOTIDE SEQUENCE [LARGE SCALE GENOMIC DNA]</scope>
    <source>
        <strain evidence="8">RIB 2604</strain>
    </source>
</reference>
<evidence type="ECO:0000256" key="1">
    <source>
        <dbReference type="ARBA" id="ARBA00004123"/>
    </source>
</evidence>
<evidence type="ECO:0000256" key="2">
    <source>
        <dbReference type="ARBA" id="ARBA00023015"/>
    </source>
</evidence>
<dbReference type="InterPro" id="IPR007219">
    <property type="entry name" value="XnlR_reg_dom"/>
</dbReference>
<dbReference type="Proteomes" id="UP000075230">
    <property type="component" value="Unassembled WGS sequence"/>
</dbReference>
<dbReference type="Pfam" id="PF04082">
    <property type="entry name" value="Fungal_trans"/>
    <property type="match status" value="1"/>
</dbReference>
<evidence type="ECO:0000256" key="3">
    <source>
        <dbReference type="ARBA" id="ARBA00023125"/>
    </source>
</evidence>
<dbReference type="PANTHER" id="PTHR47540:SF6">
    <property type="entry name" value="ZN(II)2CYS6 TRANSCRIPTION FACTOR (EUROFUNG)"/>
    <property type="match status" value="1"/>
</dbReference>
<dbReference type="EMBL" id="BCWF01000011">
    <property type="protein sequence ID" value="GAT21773.1"/>
    <property type="molecule type" value="Genomic_DNA"/>
</dbReference>
<organism evidence="7 8">
    <name type="scientific">Aspergillus kawachii</name>
    <name type="common">White koji mold</name>
    <name type="synonym">Aspergillus awamori var. kawachi</name>
    <dbReference type="NCBI Taxonomy" id="1069201"/>
    <lineage>
        <taxon>Eukaryota</taxon>
        <taxon>Fungi</taxon>
        <taxon>Dikarya</taxon>
        <taxon>Ascomycota</taxon>
        <taxon>Pezizomycotina</taxon>
        <taxon>Eurotiomycetes</taxon>
        <taxon>Eurotiomycetidae</taxon>
        <taxon>Eurotiales</taxon>
        <taxon>Aspergillaceae</taxon>
        <taxon>Aspergillus</taxon>
        <taxon>Aspergillus subgen. Circumdati</taxon>
    </lineage>
</organism>
<sequence>MTYILKWDGLRSPVVPDIRRLPTLDQAVFLINTTKFHTGQVFHLFDEESFMIQLQQFYEEPKQDIHTESLWFIHFLVLIALGKAFVGARANGIGQALRMLQVHGFHTNISSISSNKDLLRYQNVWWTVYVLERQLSVLMGVPCGFSDNNISAFLPQYQGSETKTATVAIHVKLSQALSNVVNAIYRENGDLNSTLVKATQDVLQQVADVASDLQSAVSAGLVVTMATLVCPNLIESPSSVFKALSALLDHIENEGNLIAASNKRELADIHSLCLKLKSAPSMALSSQIAAQLEEGLNLHSGASEIQPGEDVTLGEALPSHWAEDMTPSQLLEVVDLLNEDNILDWVDFPTNAVDNELSSHIK</sequence>
<keyword evidence="5" id="KW-0539">Nucleus</keyword>
<comment type="caution">
    <text evidence="7">The sequence shown here is derived from an EMBL/GenBank/DDBJ whole genome shotgun (WGS) entry which is preliminary data.</text>
</comment>
<dbReference type="GO" id="GO:0045944">
    <property type="term" value="P:positive regulation of transcription by RNA polymerase II"/>
    <property type="evidence" value="ECO:0007669"/>
    <property type="project" value="TreeGrafter"/>
</dbReference>
<dbReference type="AlphaFoldDB" id="A0A146F800"/>
<evidence type="ECO:0000256" key="4">
    <source>
        <dbReference type="ARBA" id="ARBA00023163"/>
    </source>
</evidence>
<dbReference type="CDD" id="cd12148">
    <property type="entry name" value="fungal_TF_MHR"/>
    <property type="match status" value="1"/>
</dbReference>
<reference evidence="7 8" key="1">
    <citation type="journal article" date="2016" name="DNA Res.">
        <title>Genome sequence of Aspergillus luchuensis NBRC 4314.</title>
        <authorList>
            <person name="Yamada O."/>
            <person name="Machida M."/>
            <person name="Hosoyama A."/>
            <person name="Goto M."/>
            <person name="Takahashi T."/>
            <person name="Futagami T."/>
            <person name="Yamagata Y."/>
            <person name="Takeuchi M."/>
            <person name="Kobayashi T."/>
            <person name="Koike H."/>
            <person name="Abe K."/>
            <person name="Asai K."/>
            <person name="Arita M."/>
            <person name="Fujita N."/>
            <person name="Fukuda K."/>
            <person name="Higa K."/>
            <person name="Horikawa H."/>
            <person name="Ishikawa T."/>
            <person name="Jinno K."/>
            <person name="Kato Y."/>
            <person name="Kirimura K."/>
            <person name="Mizutani O."/>
            <person name="Nakasone K."/>
            <person name="Sano M."/>
            <person name="Shiraishi Y."/>
            <person name="Tsukahara M."/>
            <person name="Gomi K."/>
        </authorList>
    </citation>
    <scope>NUCLEOTIDE SEQUENCE [LARGE SCALE GENOMIC DNA]</scope>
    <source>
        <strain evidence="7 8">RIB 2604</strain>
    </source>
</reference>
<keyword evidence="2" id="KW-0805">Transcription regulation</keyword>
<dbReference type="PANTHER" id="PTHR47540">
    <property type="entry name" value="THIAMINE REPRESSIBLE GENES REGULATORY PROTEIN THI5"/>
    <property type="match status" value="1"/>
</dbReference>
<dbReference type="SMART" id="SM00906">
    <property type="entry name" value="Fungal_trans"/>
    <property type="match status" value="1"/>
</dbReference>
<comment type="subcellular location">
    <subcellularLocation>
        <location evidence="1">Nucleus</location>
    </subcellularLocation>
</comment>
<evidence type="ECO:0000313" key="7">
    <source>
        <dbReference type="EMBL" id="GAT21773.1"/>
    </source>
</evidence>
<evidence type="ECO:0000256" key="5">
    <source>
        <dbReference type="ARBA" id="ARBA00023242"/>
    </source>
</evidence>
<dbReference type="InterPro" id="IPR051711">
    <property type="entry name" value="Stress_Response_Reg"/>
</dbReference>
<keyword evidence="4" id="KW-0804">Transcription</keyword>